<dbReference type="HAMAP" id="MF_01539">
    <property type="entry name" value="TmcAL"/>
    <property type="match status" value="1"/>
</dbReference>
<comment type="similarity">
    <text evidence="2">Belongs to the TmcAL family.</text>
</comment>
<keyword evidence="2" id="KW-0547">Nucleotide-binding</keyword>
<keyword evidence="2" id="KW-0963">Cytoplasm</keyword>
<dbReference type="Proteomes" id="UP001299546">
    <property type="component" value="Unassembled WGS sequence"/>
</dbReference>
<keyword evidence="2" id="KW-0436">Ligase</keyword>
<reference evidence="3 4" key="1">
    <citation type="submission" date="2021-10" db="EMBL/GenBank/DDBJ databases">
        <title>Collection of gut derived symbiotic bacterial strains cultured from healthy donors.</title>
        <authorList>
            <person name="Lin H."/>
            <person name="Littmann E."/>
            <person name="Kohout C."/>
            <person name="Pamer E.G."/>
        </authorList>
    </citation>
    <scope>NUCLEOTIDE SEQUENCE [LARGE SCALE GENOMIC DNA]</scope>
    <source>
        <strain evidence="3 4">DFI.1.165</strain>
    </source>
</reference>
<feature type="binding site" evidence="2">
    <location>
        <position position="189"/>
    </location>
    <ligand>
        <name>ATP</name>
        <dbReference type="ChEBI" id="CHEBI:30616"/>
    </ligand>
</feature>
<protein>
    <recommendedName>
        <fullName evidence="2">tRNA(Met) cytidine acetate ligase</fullName>
        <ecNumber evidence="2">6.3.4.-</ecNumber>
    </recommendedName>
</protein>
<comment type="subcellular location">
    <subcellularLocation>
        <location evidence="2">Cytoplasm</location>
    </subcellularLocation>
</comment>
<sequence>MKIVGLIAEYNPFHNGHKYHIEKALEMTDSDAAVVLMSGDFVQRGAPAIMPKHLRAEAALKSGASAVLELPVCYACGSAEYFARGALAVFESLGCVESICFGSECGDFETLNKIARIFAEEPEEYQTALRTYLRRGLSFPLARQKALRDYTGDAALEAVLDYPNNTLGVEYIKAIYLAKSSVRAYTLKRLDSDYHDTELSNTYSSASAIRRLLAYSSNSLHIESDTEFDEPRLTEVLTRLEDHVPAPCIRLLEENHRIRYPVYSNDFSLLLKYRLLSETKESLTEYADVTQDLANRIINYRNSLISWEQFCDLLKTREITMTRVSRMLLHILLGIRKSDLLLYEESGICQYARLLGFRKDSTLVLREMKRNASVPLITKLASARGITRAGIHMLEQGIYAADIYESVVTNKYKYPFISEYEQQLRIV</sequence>
<dbReference type="SUPFAM" id="SSF52374">
    <property type="entry name" value="Nucleotidylyl transferase"/>
    <property type="match status" value="1"/>
</dbReference>
<name>A0ABS8DC65_9FIRM</name>
<feature type="binding site" evidence="2">
    <location>
        <position position="164"/>
    </location>
    <ligand>
        <name>ATP</name>
        <dbReference type="ChEBI" id="CHEBI:30616"/>
    </ligand>
</feature>
<keyword evidence="2" id="KW-0820">tRNA-binding</keyword>
<proteinExistence type="inferred from homology"/>
<dbReference type="InterPro" id="IPR008513">
    <property type="entry name" value="tRNA(Met)_cyd_acetate_ligase"/>
</dbReference>
<evidence type="ECO:0000313" key="4">
    <source>
        <dbReference type="Proteomes" id="UP001299546"/>
    </source>
</evidence>
<gene>
    <name evidence="2" type="primary">tmcAL</name>
    <name evidence="3" type="ORF">LIZ65_01810</name>
</gene>
<comment type="catalytic activity">
    <reaction evidence="2">
        <text>cytidine(34) in elongator tRNA(Met) + acetate + ATP = N(4)-acetylcytidine(34) in elongator tRNA(Met) + AMP + diphosphate</text>
        <dbReference type="Rhea" id="RHEA:58144"/>
        <dbReference type="Rhea" id="RHEA-COMP:10693"/>
        <dbReference type="Rhea" id="RHEA-COMP:10694"/>
        <dbReference type="ChEBI" id="CHEBI:30089"/>
        <dbReference type="ChEBI" id="CHEBI:30616"/>
        <dbReference type="ChEBI" id="CHEBI:33019"/>
        <dbReference type="ChEBI" id="CHEBI:74900"/>
        <dbReference type="ChEBI" id="CHEBI:82748"/>
        <dbReference type="ChEBI" id="CHEBI:456215"/>
    </reaction>
</comment>
<keyword evidence="4" id="KW-1185">Reference proteome</keyword>
<evidence type="ECO:0000256" key="1">
    <source>
        <dbReference type="ARBA" id="ARBA00022694"/>
    </source>
</evidence>
<keyword evidence="2" id="KW-0694">RNA-binding</keyword>
<organism evidence="3 4">
    <name type="scientific">Bariatricus massiliensis</name>
    <dbReference type="NCBI Taxonomy" id="1745713"/>
    <lineage>
        <taxon>Bacteria</taxon>
        <taxon>Bacillati</taxon>
        <taxon>Bacillota</taxon>
        <taxon>Clostridia</taxon>
        <taxon>Lachnospirales</taxon>
        <taxon>Lachnospiraceae</taxon>
        <taxon>Bariatricus</taxon>
    </lineage>
</organism>
<accession>A0ABS8DC65</accession>
<dbReference type="PANTHER" id="PTHR37825:SF1">
    <property type="entry name" value="TRNA(MET) CYTIDINE ACETATE LIGASE"/>
    <property type="match status" value="1"/>
</dbReference>
<feature type="binding site" evidence="2">
    <location>
        <begin position="7"/>
        <end position="20"/>
    </location>
    <ligand>
        <name>ATP</name>
        <dbReference type="ChEBI" id="CHEBI:30616"/>
    </ligand>
</feature>
<dbReference type="Pfam" id="PF05636">
    <property type="entry name" value="HIGH_NTase1"/>
    <property type="match status" value="1"/>
</dbReference>
<dbReference type="InterPro" id="IPR014729">
    <property type="entry name" value="Rossmann-like_a/b/a_fold"/>
</dbReference>
<comment type="caution">
    <text evidence="2">Lacks conserved residue(s) required for the propagation of feature annotation.</text>
</comment>
<keyword evidence="2" id="KW-0067">ATP-binding</keyword>
<dbReference type="Gene3D" id="3.40.50.620">
    <property type="entry name" value="HUPs"/>
    <property type="match status" value="1"/>
</dbReference>
<dbReference type="EC" id="6.3.4.-" evidence="2"/>
<dbReference type="RefSeq" id="WP_066732092.1">
    <property type="nucleotide sequence ID" value="NZ_JAJCIQ010000001.1"/>
</dbReference>
<comment type="function">
    <text evidence="2">Catalyzes the formation of N(4)-acetylcytidine (ac(4)C) at the wobble position of elongator tRNA(Met), using acetate and ATP as substrates. First activates an acetate ion to form acetyladenylate (Ac-AMP) and then transfers the acetyl group to tRNA to form ac(4)C34.</text>
</comment>
<dbReference type="EMBL" id="JAJCIS010000001">
    <property type="protein sequence ID" value="MCB7386009.1"/>
    <property type="molecule type" value="Genomic_DNA"/>
</dbReference>
<comment type="caution">
    <text evidence="3">The sequence shown here is derived from an EMBL/GenBank/DDBJ whole genome shotgun (WGS) entry which is preliminary data.</text>
</comment>
<evidence type="ECO:0000313" key="3">
    <source>
        <dbReference type="EMBL" id="MCB7386009.1"/>
    </source>
</evidence>
<feature type="binding site" evidence="2">
    <location>
        <position position="102"/>
    </location>
    <ligand>
        <name>ATP</name>
        <dbReference type="ChEBI" id="CHEBI:30616"/>
    </ligand>
</feature>
<keyword evidence="1 2" id="KW-0819">tRNA processing</keyword>
<evidence type="ECO:0000256" key="2">
    <source>
        <dbReference type="HAMAP-Rule" id="MF_01539"/>
    </source>
</evidence>
<dbReference type="PANTHER" id="PTHR37825">
    <property type="entry name" value="TRNA(MET) CYTIDINE ACETATE LIGASE"/>
    <property type="match status" value="1"/>
</dbReference>